<dbReference type="PANTHER" id="PTHR32071">
    <property type="entry name" value="TRANSCRIPTIONAL REGULATORY PROTEIN"/>
    <property type="match status" value="1"/>
</dbReference>
<dbReference type="InterPro" id="IPR009057">
    <property type="entry name" value="Homeodomain-like_sf"/>
</dbReference>
<name>A0A7T4N284_9BURK</name>
<dbReference type="PROSITE" id="PS00688">
    <property type="entry name" value="SIGMA54_INTERACT_3"/>
    <property type="match status" value="1"/>
</dbReference>
<feature type="domain" description="Sigma-54 factor interaction" evidence="6">
    <location>
        <begin position="195"/>
        <end position="424"/>
    </location>
</feature>
<dbReference type="Pfam" id="PF25601">
    <property type="entry name" value="AAA_lid_14"/>
    <property type="match status" value="1"/>
</dbReference>
<dbReference type="CDD" id="cd00009">
    <property type="entry name" value="AAA"/>
    <property type="match status" value="1"/>
</dbReference>
<keyword evidence="2" id="KW-0067">ATP-binding</keyword>
<dbReference type="InterPro" id="IPR045343">
    <property type="entry name" value="VpsR"/>
</dbReference>
<evidence type="ECO:0000256" key="5">
    <source>
        <dbReference type="ARBA" id="ARBA00023163"/>
    </source>
</evidence>
<dbReference type="Pfam" id="PF00158">
    <property type="entry name" value="Sigma54_activat"/>
    <property type="match status" value="1"/>
</dbReference>
<dbReference type="EMBL" id="CP066075">
    <property type="protein sequence ID" value="QQC63926.1"/>
    <property type="molecule type" value="Genomic_DNA"/>
</dbReference>
<keyword evidence="5" id="KW-0804">Transcription</keyword>
<accession>A0A7T4N284</accession>
<dbReference type="PANTHER" id="PTHR32071:SF120">
    <property type="entry name" value="TRANSCRIPTIONAL REGULATOR-RELATED"/>
    <property type="match status" value="1"/>
</dbReference>
<dbReference type="FunFam" id="3.40.50.300:FF:000006">
    <property type="entry name" value="DNA-binding transcriptional regulator NtrC"/>
    <property type="match status" value="1"/>
</dbReference>
<dbReference type="GO" id="GO:0005524">
    <property type="term" value="F:ATP binding"/>
    <property type="evidence" value="ECO:0007669"/>
    <property type="project" value="UniProtKB-KW"/>
</dbReference>
<dbReference type="SMART" id="SM00382">
    <property type="entry name" value="AAA"/>
    <property type="match status" value="1"/>
</dbReference>
<dbReference type="PROSITE" id="PS00676">
    <property type="entry name" value="SIGMA54_INTERACT_2"/>
    <property type="match status" value="1"/>
</dbReference>
<dbReference type="InterPro" id="IPR002078">
    <property type="entry name" value="Sigma_54_int"/>
</dbReference>
<keyword evidence="8" id="KW-1185">Reference proteome</keyword>
<organism evidence="7 8">
    <name type="scientific">Paraburkholderia ginsengisoli</name>
    <dbReference type="NCBI Taxonomy" id="311231"/>
    <lineage>
        <taxon>Bacteria</taxon>
        <taxon>Pseudomonadati</taxon>
        <taxon>Pseudomonadota</taxon>
        <taxon>Betaproteobacteria</taxon>
        <taxon>Burkholderiales</taxon>
        <taxon>Burkholderiaceae</taxon>
        <taxon>Paraburkholderia</taxon>
    </lineage>
</organism>
<evidence type="ECO:0000256" key="1">
    <source>
        <dbReference type="ARBA" id="ARBA00022741"/>
    </source>
</evidence>
<dbReference type="SUPFAM" id="SSF46689">
    <property type="entry name" value="Homeodomain-like"/>
    <property type="match status" value="1"/>
</dbReference>
<dbReference type="Gene3D" id="1.10.10.60">
    <property type="entry name" value="Homeodomain-like"/>
    <property type="match status" value="1"/>
</dbReference>
<dbReference type="PROSITE" id="PS50045">
    <property type="entry name" value="SIGMA54_INTERACT_4"/>
    <property type="match status" value="1"/>
</dbReference>
<dbReference type="InterPro" id="IPR058031">
    <property type="entry name" value="AAA_lid_NorR"/>
</dbReference>
<dbReference type="InterPro" id="IPR002197">
    <property type="entry name" value="HTH_Fis"/>
</dbReference>
<dbReference type="Pfam" id="PF20161">
    <property type="entry name" value="VpsR"/>
    <property type="match status" value="1"/>
</dbReference>
<reference evidence="7 8" key="1">
    <citation type="submission" date="2020-12" db="EMBL/GenBank/DDBJ databases">
        <title>FDA dAtabase for Regulatory Grade micrObial Sequences (FDA-ARGOS): Supporting development and validation of Infectious Disease Dx tests.</title>
        <authorList>
            <person name="Nelson B."/>
            <person name="Plummer A."/>
            <person name="Tallon L."/>
            <person name="Sadzewicz L."/>
            <person name="Zhao X."/>
            <person name="Boylan J."/>
            <person name="Ott S."/>
            <person name="Bowen H."/>
            <person name="Vavikolanu K."/>
            <person name="Mehta A."/>
            <person name="Aluvathingal J."/>
            <person name="Nadendla S."/>
            <person name="Myers T."/>
            <person name="Yan Y."/>
            <person name="Sichtig H."/>
        </authorList>
    </citation>
    <scope>NUCLEOTIDE SEQUENCE [LARGE SCALE GENOMIC DNA]</scope>
    <source>
        <strain evidence="7 8">FDAARGOS_1049</strain>
    </source>
</reference>
<dbReference type="InterPro" id="IPR025943">
    <property type="entry name" value="Sigma_54_int_dom_ATP-bd_2"/>
</dbReference>
<dbReference type="Gene3D" id="3.40.50.300">
    <property type="entry name" value="P-loop containing nucleotide triphosphate hydrolases"/>
    <property type="match status" value="1"/>
</dbReference>
<sequence length="516" mass="56187">MRESPHLTSVAPVAGAGSHLALARPQSAAGAAEAPSNGASTALAAIDGGAAVARRQLERPLLYAARVLDEPLVAHLKSRGWQVATARSAYELGRLVKPGVACAGIVDLASFPPRDLGGLEASLRQQQVGWIALATSERLNDPLARRLVRHYCFDFVKTPVAHATVDYLVGHAFGMVTLCEPELTPPPGDSGDEEMVGTCEAMQQLFRTIRKVANTDASVFISGESGTGKELTALAIHERSPRRKAPFIAINCGAIPHHLLQSELFGYERGAFTGANQRKIGRVEAADGGTLLLDEIGDLPLESQASLLRFLQEGKIERLGGRESIPVDVRIISATHVDLEEAMHDGRFRADLFHRLCVLRVDEPPLRARGKDIEILAYHILHKFKTDSARKIRGFTPSAIEALYNYTWPGNVRELINRVRRAIVMAENKLISADDLDLAHFSEQQGVTLTQAREAAEKRAIEAALLRHRHRLNEAATDLNISRVTLYRLMGQHGLRELSDAEDKAVFAAGGDAARE</sequence>
<dbReference type="KEGG" id="pgis:I6I06_16815"/>
<evidence type="ECO:0000256" key="3">
    <source>
        <dbReference type="ARBA" id="ARBA00023015"/>
    </source>
</evidence>
<evidence type="ECO:0000259" key="6">
    <source>
        <dbReference type="PROSITE" id="PS50045"/>
    </source>
</evidence>
<dbReference type="Gene3D" id="1.10.8.60">
    <property type="match status" value="1"/>
</dbReference>
<evidence type="ECO:0000313" key="8">
    <source>
        <dbReference type="Proteomes" id="UP000595610"/>
    </source>
</evidence>
<gene>
    <name evidence="7" type="ORF">I6I06_16815</name>
</gene>
<evidence type="ECO:0000256" key="4">
    <source>
        <dbReference type="ARBA" id="ARBA00023125"/>
    </source>
</evidence>
<dbReference type="InterPro" id="IPR027417">
    <property type="entry name" value="P-loop_NTPase"/>
</dbReference>
<keyword evidence="1" id="KW-0547">Nucleotide-binding</keyword>
<proteinExistence type="predicted"/>
<dbReference type="AlphaFoldDB" id="A0A7T4N284"/>
<evidence type="ECO:0000313" key="7">
    <source>
        <dbReference type="EMBL" id="QQC63926.1"/>
    </source>
</evidence>
<dbReference type="InterPro" id="IPR025944">
    <property type="entry name" value="Sigma_54_int_dom_CS"/>
</dbReference>
<dbReference type="Pfam" id="PF02954">
    <property type="entry name" value="HTH_8"/>
    <property type="match status" value="1"/>
</dbReference>
<dbReference type="SUPFAM" id="SSF52540">
    <property type="entry name" value="P-loop containing nucleoside triphosphate hydrolases"/>
    <property type="match status" value="1"/>
</dbReference>
<dbReference type="GO" id="GO:0006355">
    <property type="term" value="P:regulation of DNA-templated transcription"/>
    <property type="evidence" value="ECO:0007669"/>
    <property type="project" value="InterPro"/>
</dbReference>
<evidence type="ECO:0000256" key="2">
    <source>
        <dbReference type="ARBA" id="ARBA00022840"/>
    </source>
</evidence>
<dbReference type="Proteomes" id="UP000595610">
    <property type="component" value="Chromosome 1"/>
</dbReference>
<protein>
    <submittedName>
        <fullName evidence="7">Sigma-54-dependent Fis family transcriptional regulator</fullName>
    </submittedName>
</protein>
<dbReference type="GO" id="GO:0043565">
    <property type="term" value="F:sequence-specific DNA binding"/>
    <property type="evidence" value="ECO:0007669"/>
    <property type="project" value="InterPro"/>
</dbReference>
<keyword evidence="3" id="KW-0805">Transcription regulation</keyword>
<keyword evidence="4" id="KW-0238">DNA-binding</keyword>
<dbReference type="InterPro" id="IPR003593">
    <property type="entry name" value="AAA+_ATPase"/>
</dbReference>